<dbReference type="OrthoDB" id="564646at2759"/>
<dbReference type="FunFam" id="3.30.160.40:FF:000002">
    <property type="entry name" value="Porphobilinogen deaminase"/>
    <property type="match status" value="1"/>
</dbReference>
<feature type="compositionally biased region" description="Low complexity" evidence="13">
    <location>
        <begin position="356"/>
        <end position="366"/>
    </location>
</feature>
<dbReference type="GO" id="GO:0004418">
    <property type="term" value="F:hydroxymethylbilane synthase activity"/>
    <property type="evidence" value="ECO:0007669"/>
    <property type="project" value="UniProtKB-EC"/>
</dbReference>
<sequence>MLSYLIAYLYAAIMSRLSAGQRPRSIVLGTRSSVLAMAQTEIVRQHLLAAFPDLEITIEAIKTAGDKNLVVPLHQMEAKSLWTQELEVLLWEHKVDVVVHSLKDMPTQLPPSCHLAAILEREDPRDAFVARAGKPYTCLANLPAGAIVGSSSVRRMAQVQRLFPHITLVDCRGNVPSRLRKLDGEDPNCAIDYDALILASAGLLRLGLGHRITQYLDAPEVLHAVGQGAIGIETRDGDEKVMELLAASGMNHGPTAKACWAERSLLRTLEGGCSVPIGVKTSWESDGQLRMLARVSSVDGAQVVEADECAAVSNQEEAETFGRAVAQKLVELGATPILKKIEADKLAKEAEKRESAAQAAARASQADEAEQESESVVLVEQMEESIVHA</sequence>
<evidence type="ECO:0000256" key="4">
    <source>
        <dbReference type="ARBA" id="ARBA00005638"/>
    </source>
</evidence>
<dbReference type="InterPro" id="IPR036803">
    <property type="entry name" value="Porphobilinogen_deaminase_C_sf"/>
</dbReference>
<dbReference type="NCBIfam" id="TIGR00212">
    <property type="entry name" value="hemC"/>
    <property type="match status" value="1"/>
</dbReference>
<evidence type="ECO:0000259" key="15">
    <source>
        <dbReference type="Pfam" id="PF01379"/>
    </source>
</evidence>
<dbReference type="GO" id="GO:0005737">
    <property type="term" value="C:cytoplasm"/>
    <property type="evidence" value="ECO:0007669"/>
    <property type="project" value="TreeGrafter"/>
</dbReference>
<dbReference type="Gene3D" id="3.40.190.10">
    <property type="entry name" value="Periplasmic binding protein-like II"/>
    <property type="match status" value="2"/>
</dbReference>
<dbReference type="FunFam" id="3.40.190.10:FF:000005">
    <property type="entry name" value="Porphobilinogen deaminase"/>
    <property type="match status" value="1"/>
</dbReference>
<comment type="catalytic activity">
    <reaction evidence="12">
        <text>4 porphobilinogen + H2O = hydroxymethylbilane + 4 NH4(+)</text>
        <dbReference type="Rhea" id="RHEA:13185"/>
        <dbReference type="ChEBI" id="CHEBI:15377"/>
        <dbReference type="ChEBI" id="CHEBI:28938"/>
        <dbReference type="ChEBI" id="CHEBI:57845"/>
        <dbReference type="ChEBI" id="CHEBI:58126"/>
        <dbReference type="EC" id="2.5.1.61"/>
    </reaction>
</comment>
<evidence type="ECO:0000256" key="5">
    <source>
        <dbReference type="ARBA" id="ARBA00012655"/>
    </source>
</evidence>
<dbReference type="Proteomes" id="UP000326924">
    <property type="component" value="Unassembled WGS sequence"/>
</dbReference>
<dbReference type="Gene3D" id="3.30.160.40">
    <property type="entry name" value="Porphobilinogen deaminase, C-terminal domain"/>
    <property type="match status" value="1"/>
</dbReference>
<gene>
    <name evidence="17" type="ORF">FN846DRAFT_770711</name>
</gene>
<dbReference type="FunCoup" id="A0A5J5FBB5">
    <property type="interactions" value="677"/>
</dbReference>
<keyword evidence="7" id="KW-0808">Transferase</keyword>
<evidence type="ECO:0000256" key="3">
    <source>
        <dbReference type="ARBA" id="ARBA00004735"/>
    </source>
</evidence>
<evidence type="ECO:0000256" key="8">
    <source>
        <dbReference type="ARBA" id="ARBA00023133"/>
    </source>
</evidence>
<feature type="region of interest" description="Disordered" evidence="13">
    <location>
        <begin position="356"/>
        <end position="377"/>
    </location>
</feature>
<dbReference type="InterPro" id="IPR022417">
    <property type="entry name" value="Porphobilin_deaminase_N"/>
</dbReference>
<protein>
    <recommendedName>
        <fullName evidence="6">Porphobilinogen deaminase</fullName>
        <ecNumber evidence="5">2.5.1.61</ecNumber>
    </recommendedName>
    <alternativeName>
        <fullName evidence="11">Hydroxymethylbilane synthase</fullName>
    </alternativeName>
    <alternativeName>
        <fullName evidence="10">Pre-uroporphyrinogen synthase</fullName>
    </alternativeName>
</protein>
<proteinExistence type="inferred from homology"/>
<keyword evidence="8" id="KW-0350">Heme biosynthesis</keyword>
<dbReference type="AlphaFoldDB" id="A0A5J5FBB5"/>
<comment type="cofactor">
    <cofactor evidence="1">
        <name>dipyrromethane</name>
        <dbReference type="ChEBI" id="CHEBI:60342"/>
    </cofactor>
</comment>
<dbReference type="InterPro" id="IPR022419">
    <property type="entry name" value="Porphobilin_deaminase_cofac_BS"/>
</dbReference>
<feature type="signal peptide" evidence="14">
    <location>
        <begin position="1"/>
        <end position="20"/>
    </location>
</feature>
<evidence type="ECO:0000313" key="18">
    <source>
        <dbReference type="Proteomes" id="UP000326924"/>
    </source>
</evidence>
<evidence type="ECO:0000256" key="11">
    <source>
        <dbReference type="ARBA" id="ARBA00033064"/>
    </source>
</evidence>
<dbReference type="PANTHER" id="PTHR11557">
    <property type="entry name" value="PORPHOBILINOGEN DEAMINASE"/>
    <property type="match status" value="1"/>
</dbReference>
<accession>A0A5J5FBB5</accession>
<evidence type="ECO:0000313" key="17">
    <source>
        <dbReference type="EMBL" id="KAA8914852.1"/>
    </source>
</evidence>
<dbReference type="SUPFAM" id="SSF54782">
    <property type="entry name" value="Porphobilinogen deaminase (hydroxymethylbilane synthase), C-terminal domain"/>
    <property type="match status" value="1"/>
</dbReference>
<dbReference type="GO" id="GO:0006782">
    <property type="term" value="P:protoporphyrinogen IX biosynthetic process"/>
    <property type="evidence" value="ECO:0007669"/>
    <property type="project" value="UniProtKB-UniPathway"/>
</dbReference>
<dbReference type="PROSITE" id="PS00533">
    <property type="entry name" value="PORPHOBILINOGEN_DEAM"/>
    <property type="match status" value="1"/>
</dbReference>
<dbReference type="PANTHER" id="PTHR11557:SF0">
    <property type="entry name" value="PORPHOBILINOGEN DEAMINASE"/>
    <property type="match status" value="1"/>
</dbReference>
<evidence type="ECO:0000256" key="7">
    <source>
        <dbReference type="ARBA" id="ARBA00022679"/>
    </source>
</evidence>
<dbReference type="InParanoid" id="A0A5J5FBB5"/>
<evidence type="ECO:0000256" key="6">
    <source>
        <dbReference type="ARBA" id="ARBA00016519"/>
    </source>
</evidence>
<evidence type="ECO:0000256" key="12">
    <source>
        <dbReference type="ARBA" id="ARBA00048169"/>
    </source>
</evidence>
<comment type="pathway">
    <text evidence="3">Porphyrin-containing compound metabolism; protoporphyrin-IX biosynthesis; coproporphyrinogen-III from 5-aminolevulinate: step 2/4.</text>
</comment>
<keyword evidence="14" id="KW-0732">Signal</keyword>
<dbReference type="SUPFAM" id="SSF53850">
    <property type="entry name" value="Periplasmic binding protein-like II"/>
    <property type="match status" value="1"/>
</dbReference>
<comment type="caution">
    <text evidence="17">The sequence shown here is derived from an EMBL/GenBank/DDBJ whole genome shotgun (WGS) entry which is preliminary data.</text>
</comment>
<dbReference type="UniPathway" id="UPA00251">
    <property type="reaction ID" value="UER00319"/>
</dbReference>
<feature type="chain" id="PRO_5023861728" description="Porphobilinogen deaminase" evidence="14">
    <location>
        <begin position="21"/>
        <end position="389"/>
    </location>
</feature>
<evidence type="ECO:0000256" key="10">
    <source>
        <dbReference type="ARBA" id="ARBA00030685"/>
    </source>
</evidence>
<evidence type="ECO:0000256" key="1">
    <source>
        <dbReference type="ARBA" id="ARBA00001916"/>
    </source>
</evidence>
<dbReference type="EC" id="2.5.1.61" evidence="5"/>
<keyword evidence="18" id="KW-1185">Reference proteome</keyword>
<dbReference type="Pfam" id="PF01379">
    <property type="entry name" value="Porphobil_deam"/>
    <property type="match status" value="1"/>
</dbReference>
<comment type="function">
    <text evidence="2">Tetrapolymerization of the monopyrrole PBG into the hydroxymethylbilane pre-uroporphyrinogen in several discrete steps.</text>
</comment>
<evidence type="ECO:0000256" key="13">
    <source>
        <dbReference type="SAM" id="MobiDB-lite"/>
    </source>
</evidence>
<feature type="domain" description="Porphobilinogen deaminase N-terminal" evidence="15">
    <location>
        <begin position="26"/>
        <end position="242"/>
    </location>
</feature>
<keyword evidence="9" id="KW-0627">Porphyrin biosynthesis</keyword>
<reference evidence="17 18" key="1">
    <citation type="submission" date="2019-09" db="EMBL/GenBank/DDBJ databases">
        <title>Draft genome of the ectomycorrhizal ascomycete Sphaerosporella brunnea.</title>
        <authorList>
            <consortium name="DOE Joint Genome Institute"/>
            <person name="Benucci G.M."/>
            <person name="Marozzi G."/>
            <person name="Antonielli L."/>
            <person name="Sanchez S."/>
            <person name="Marco P."/>
            <person name="Wang X."/>
            <person name="Falini L.B."/>
            <person name="Barry K."/>
            <person name="Haridas S."/>
            <person name="Lipzen A."/>
            <person name="Labutti K."/>
            <person name="Grigoriev I.V."/>
            <person name="Murat C."/>
            <person name="Martin F."/>
            <person name="Albertini E."/>
            <person name="Donnini D."/>
            <person name="Bonito G."/>
        </authorList>
    </citation>
    <scope>NUCLEOTIDE SEQUENCE [LARGE SCALE GENOMIC DNA]</scope>
    <source>
        <strain evidence="17 18">Sb_GMNB300</strain>
    </source>
</reference>
<organism evidence="17 18">
    <name type="scientific">Sphaerosporella brunnea</name>
    <dbReference type="NCBI Taxonomy" id="1250544"/>
    <lineage>
        <taxon>Eukaryota</taxon>
        <taxon>Fungi</taxon>
        <taxon>Dikarya</taxon>
        <taxon>Ascomycota</taxon>
        <taxon>Pezizomycotina</taxon>
        <taxon>Pezizomycetes</taxon>
        <taxon>Pezizales</taxon>
        <taxon>Pyronemataceae</taxon>
        <taxon>Sphaerosporella</taxon>
    </lineage>
</organism>
<evidence type="ECO:0000256" key="14">
    <source>
        <dbReference type="SAM" id="SignalP"/>
    </source>
</evidence>
<dbReference type="EMBL" id="VXIS01000002">
    <property type="protein sequence ID" value="KAA8914852.1"/>
    <property type="molecule type" value="Genomic_DNA"/>
</dbReference>
<feature type="domain" description="Porphobilinogen deaminase C-terminal" evidence="16">
    <location>
        <begin position="257"/>
        <end position="330"/>
    </location>
</feature>
<dbReference type="InterPro" id="IPR000860">
    <property type="entry name" value="HemC"/>
</dbReference>
<evidence type="ECO:0000259" key="16">
    <source>
        <dbReference type="Pfam" id="PF03900"/>
    </source>
</evidence>
<name>A0A5J5FBB5_9PEZI</name>
<dbReference type="InterPro" id="IPR022418">
    <property type="entry name" value="Porphobilinogen_deaminase_C"/>
</dbReference>
<dbReference type="Pfam" id="PF03900">
    <property type="entry name" value="Porphobil_deamC"/>
    <property type="match status" value="1"/>
</dbReference>
<evidence type="ECO:0000256" key="9">
    <source>
        <dbReference type="ARBA" id="ARBA00023244"/>
    </source>
</evidence>
<evidence type="ECO:0000256" key="2">
    <source>
        <dbReference type="ARBA" id="ARBA00002869"/>
    </source>
</evidence>
<dbReference type="PRINTS" id="PR00151">
    <property type="entry name" value="PORPHBDMNASE"/>
</dbReference>
<dbReference type="FunFam" id="3.40.190.10:FF:000086">
    <property type="entry name" value="Probable porphobilinogen deaminase"/>
    <property type="match status" value="1"/>
</dbReference>
<comment type="similarity">
    <text evidence="4">Belongs to the HMBS family.</text>
</comment>